<feature type="transmembrane region" description="Helical" evidence="1">
    <location>
        <begin position="107"/>
        <end position="125"/>
    </location>
</feature>
<gene>
    <name evidence="2" type="ORF">SAMN05216267_102044</name>
</gene>
<feature type="transmembrane region" description="Helical" evidence="1">
    <location>
        <begin position="132"/>
        <end position="151"/>
    </location>
</feature>
<evidence type="ECO:0000256" key="1">
    <source>
        <dbReference type="SAM" id="Phobius"/>
    </source>
</evidence>
<keyword evidence="1" id="KW-1133">Transmembrane helix</keyword>
<feature type="transmembrane region" description="Helical" evidence="1">
    <location>
        <begin position="171"/>
        <end position="189"/>
    </location>
</feature>
<keyword evidence="1" id="KW-0472">Membrane</keyword>
<accession>A0A1H8MWI7</accession>
<organism evidence="2 3">
    <name type="scientific">Actinacidiphila rubida</name>
    <dbReference type="NCBI Taxonomy" id="310780"/>
    <lineage>
        <taxon>Bacteria</taxon>
        <taxon>Bacillati</taxon>
        <taxon>Actinomycetota</taxon>
        <taxon>Actinomycetes</taxon>
        <taxon>Kitasatosporales</taxon>
        <taxon>Streptomycetaceae</taxon>
        <taxon>Actinacidiphila</taxon>
    </lineage>
</organism>
<evidence type="ECO:0000313" key="2">
    <source>
        <dbReference type="EMBL" id="SEO21717.1"/>
    </source>
</evidence>
<proteinExistence type="predicted"/>
<keyword evidence="3" id="KW-1185">Reference proteome</keyword>
<sequence length="211" mass="21773">MPVAGSLGAGLLLGLAGPVAGKGDNAACTAASIVLSSGWPWACYAFVVGFLRRSRIESAVLASLGLAVGVITYYLFKDMDPTVPIGMDSATSVPDGLRSGASSGGQILVWGTAAFLFGAPVGLVGNVARTPGVGGLPFRLLVPLIAFFEGTERLGTEAHAQGTTFSLTWNVVRVAAILSAAALVGHTVWSRRARRYDTEEPAEAGLAEKRR</sequence>
<keyword evidence="1" id="KW-0812">Transmembrane</keyword>
<feature type="transmembrane region" description="Helical" evidence="1">
    <location>
        <begin position="58"/>
        <end position="76"/>
    </location>
</feature>
<evidence type="ECO:0000313" key="3">
    <source>
        <dbReference type="Proteomes" id="UP000181951"/>
    </source>
</evidence>
<dbReference type="Proteomes" id="UP000181951">
    <property type="component" value="Unassembled WGS sequence"/>
</dbReference>
<dbReference type="AlphaFoldDB" id="A0A1H8MWI7"/>
<name>A0A1H8MWI7_9ACTN</name>
<dbReference type="EMBL" id="FODD01000020">
    <property type="protein sequence ID" value="SEO21717.1"/>
    <property type="molecule type" value="Genomic_DNA"/>
</dbReference>
<reference evidence="2 3" key="1">
    <citation type="submission" date="2016-10" db="EMBL/GenBank/DDBJ databases">
        <authorList>
            <person name="de Groot N.N."/>
        </authorList>
    </citation>
    <scope>NUCLEOTIDE SEQUENCE [LARGE SCALE GENOMIC DNA]</scope>
    <source>
        <strain evidence="2 3">CGMCC 4.2026</strain>
    </source>
</reference>
<dbReference type="STRING" id="310780.SAMN05216267_102044"/>
<protein>
    <submittedName>
        <fullName evidence="2">Uncharacterized protein</fullName>
    </submittedName>
</protein>
<dbReference type="RefSeq" id="WP_245791558.1">
    <property type="nucleotide sequence ID" value="NZ_FODD01000020.1"/>
</dbReference>
<feature type="transmembrane region" description="Helical" evidence="1">
    <location>
        <begin position="31"/>
        <end position="51"/>
    </location>
</feature>